<accession>A0A1W7HBV2</accession>
<evidence type="ECO:0000256" key="1">
    <source>
        <dbReference type="ARBA" id="ARBA00004167"/>
    </source>
</evidence>
<proteinExistence type="evidence at transcript level"/>
<evidence type="ECO:0000256" key="9">
    <source>
        <dbReference type="ARBA" id="ARBA00023033"/>
    </source>
</evidence>
<keyword evidence="4" id="KW-0812">Transmembrane</keyword>
<evidence type="ECO:0000256" key="4">
    <source>
        <dbReference type="ARBA" id="ARBA00022692"/>
    </source>
</evidence>
<dbReference type="FunFam" id="1.10.630.10:FF:000007">
    <property type="entry name" value="Cytochrome P450 76C4"/>
    <property type="match status" value="1"/>
</dbReference>
<dbReference type="InterPro" id="IPR017972">
    <property type="entry name" value="Cyt_P450_CS"/>
</dbReference>
<dbReference type="InterPro" id="IPR036396">
    <property type="entry name" value="Cyt_P450_sf"/>
</dbReference>
<dbReference type="EMBL" id="FX983103">
    <property type="protein sequence ID" value="BAX34728.1"/>
    <property type="molecule type" value="mRNA"/>
</dbReference>
<dbReference type="AlphaFoldDB" id="A0A1W7HBV2"/>
<evidence type="ECO:0000256" key="10">
    <source>
        <dbReference type="ARBA" id="ARBA00023136"/>
    </source>
</evidence>
<evidence type="ECO:0000256" key="3">
    <source>
        <dbReference type="ARBA" id="ARBA00022617"/>
    </source>
</evidence>
<evidence type="ECO:0000256" key="13">
    <source>
        <dbReference type="SAM" id="SignalP"/>
    </source>
</evidence>
<dbReference type="GO" id="GO:0004497">
    <property type="term" value="F:monooxygenase activity"/>
    <property type="evidence" value="ECO:0007669"/>
    <property type="project" value="UniProtKB-KW"/>
</dbReference>
<feature type="binding site" description="axial binding residue" evidence="11">
    <location>
        <position position="445"/>
    </location>
    <ligand>
        <name>heme</name>
        <dbReference type="ChEBI" id="CHEBI:30413"/>
    </ligand>
    <ligandPart>
        <name>Fe</name>
        <dbReference type="ChEBI" id="CHEBI:18248"/>
    </ligandPart>
</feature>
<dbReference type="PROSITE" id="PS00086">
    <property type="entry name" value="CYTOCHROME_P450"/>
    <property type="match status" value="1"/>
</dbReference>
<evidence type="ECO:0000256" key="11">
    <source>
        <dbReference type="PIRSR" id="PIRSR602401-1"/>
    </source>
</evidence>
<dbReference type="InterPro" id="IPR001128">
    <property type="entry name" value="Cyt_P450"/>
</dbReference>
<evidence type="ECO:0000256" key="5">
    <source>
        <dbReference type="ARBA" id="ARBA00022723"/>
    </source>
</evidence>
<evidence type="ECO:0000313" key="14">
    <source>
        <dbReference type="EMBL" id="BAX34728.1"/>
    </source>
</evidence>
<dbReference type="GO" id="GO:0005506">
    <property type="term" value="F:iron ion binding"/>
    <property type="evidence" value="ECO:0007669"/>
    <property type="project" value="InterPro"/>
</dbReference>
<keyword evidence="13" id="KW-0732">Signal</keyword>
<evidence type="ECO:0000256" key="2">
    <source>
        <dbReference type="ARBA" id="ARBA00010617"/>
    </source>
</evidence>
<evidence type="ECO:0000256" key="8">
    <source>
        <dbReference type="ARBA" id="ARBA00023004"/>
    </source>
</evidence>
<keyword evidence="6" id="KW-1133">Transmembrane helix</keyword>
<dbReference type="CDD" id="cd11073">
    <property type="entry name" value="CYP76-like"/>
    <property type="match status" value="1"/>
</dbReference>
<feature type="chain" id="PRO_5012868319" evidence="13">
    <location>
        <begin position="21"/>
        <end position="503"/>
    </location>
</feature>
<organism evidence="14">
    <name type="scientific">Scoparia dulcis</name>
    <name type="common">Sweet broom</name>
    <name type="synonym">Capraria dulcis</name>
    <dbReference type="NCBI Taxonomy" id="107240"/>
    <lineage>
        <taxon>Eukaryota</taxon>
        <taxon>Viridiplantae</taxon>
        <taxon>Streptophyta</taxon>
        <taxon>Embryophyta</taxon>
        <taxon>Tracheophyta</taxon>
        <taxon>Spermatophyta</taxon>
        <taxon>Magnoliopsida</taxon>
        <taxon>eudicotyledons</taxon>
        <taxon>Gunneridae</taxon>
        <taxon>Pentapetalae</taxon>
        <taxon>asterids</taxon>
        <taxon>lamiids</taxon>
        <taxon>Lamiales</taxon>
        <taxon>Plantaginaceae</taxon>
        <taxon>Gratioleae</taxon>
        <taxon>Scoparia</taxon>
    </lineage>
</organism>
<evidence type="ECO:0000256" key="7">
    <source>
        <dbReference type="ARBA" id="ARBA00023002"/>
    </source>
</evidence>
<keyword evidence="10" id="KW-0472">Membrane</keyword>
<dbReference type="PANTHER" id="PTHR47950">
    <property type="entry name" value="CYTOCHROME P450, FAMILY 76, SUBFAMILY C, POLYPEPTIDE 5-RELATED"/>
    <property type="match status" value="1"/>
</dbReference>
<dbReference type="GO" id="GO:0020037">
    <property type="term" value="F:heme binding"/>
    <property type="evidence" value="ECO:0007669"/>
    <property type="project" value="InterPro"/>
</dbReference>
<sequence length="503" mass="57020">MDLSVLLFLLFSFAVWASFALRSNSRPRNPSKLPLPPGPKPFPIIGNILELGPNPHHSLTKLSKTYGPLISLKLGTLTTVVASSPETARAVLQQYDHLCSNRSVPAAVHALDHHKFGLAPSPVNDRWRRLRKICKEQMFSVSRLDSSQELRREKLHQLMDYVQECSITGRALDIGREAFTTSLNLIFASLFSVDFAVLYGSDSSQEIKDMVWKNTEASGKPNLADYFPFLRPVDPQGLLRRKTLIYKKFFEIFDGIIGQRLQSRRASGGPMSKNDMLEALLDLNQKNESELSFNEINHLLLDLFIAGTDTSSTTIEWVMTELMSNPEKMVKVRNELLNVVGQNERVQEADISRIPYLQAVIKETFRLHPVVPFLLPHKATEDIEINGRVIPQNAQVLVNVYAIGRDANLWPEPDRFVPERFLEQEINYHGRHFELIPFGSGRRICPGLPLAHRMVHLVIASLIHNFDWKLEGEIQPGQIDMSEKFGLTLQKATPLKIIPLKLK</sequence>
<dbReference type="InterPro" id="IPR002401">
    <property type="entry name" value="Cyt_P450_E_grp-I"/>
</dbReference>
<dbReference type="Pfam" id="PF00067">
    <property type="entry name" value="p450"/>
    <property type="match status" value="1"/>
</dbReference>
<keyword evidence="7 12" id="KW-0560">Oxidoreductase</keyword>
<keyword evidence="5 11" id="KW-0479">Metal-binding</keyword>
<keyword evidence="9 12" id="KW-0503">Monooxygenase</keyword>
<comment type="similarity">
    <text evidence="2 12">Belongs to the cytochrome P450 family.</text>
</comment>
<protein>
    <submittedName>
        <fullName evidence="14">Cytochrome P450</fullName>
    </submittedName>
</protein>
<reference evidence="14" key="1">
    <citation type="journal article" date="2017" name="Sci. Rep.">
        <title>Elucidation of terpenoid metabolism in Scoparia dulcis by RNA-seq analysis.</title>
        <authorList>
            <person name="Yamamura Y."/>
            <person name="Kurosaki F."/>
            <person name="Lee J.B."/>
        </authorList>
    </citation>
    <scope>NUCLEOTIDE SEQUENCE</scope>
    <source>
        <tissue evidence="14">Mixture of leaf and root</tissue>
    </source>
</reference>
<dbReference type="PRINTS" id="PR00463">
    <property type="entry name" value="EP450I"/>
</dbReference>
<dbReference type="GO" id="GO:0016020">
    <property type="term" value="C:membrane"/>
    <property type="evidence" value="ECO:0007669"/>
    <property type="project" value="UniProtKB-SubCell"/>
</dbReference>
<feature type="signal peptide" evidence="13">
    <location>
        <begin position="1"/>
        <end position="20"/>
    </location>
</feature>
<evidence type="ECO:0000256" key="12">
    <source>
        <dbReference type="RuleBase" id="RU000461"/>
    </source>
</evidence>
<comment type="cofactor">
    <cofactor evidence="11">
        <name>heme</name>
        <dbReference type="ChEBI" id="CHEBI:30413"/>
    </cofactor>
</comment>
<dbReference type="PANTHER" id="PTHR47950:SF4">
    <property type="entry name" value="GERANIOL 8-HYDROXYLASE-LIKE"/>
    <property type="match status" value="1"/>
</dbReference>
<dbReference type="PRINTS" id="PR00385">
    <property type="entry name" value="P450"/>
</dbReference>
<dbReference type="Gene3D" id="1.10.630.10">
    <property type="entry name" value="Cytochrome P450"/>
    <property type="match status" value="1"/>
</dbReference>
<name>A0A1W7HBV2_SCODU</name>
<dbReference type="GO" id="GO:0016705">
    <property type="term" value="F:oxidoreductase activity, acting on paired donors, with incorporation or reduction of molecular oxygen"/>
    <property type="evidence" value="ECO:0007669"/>
    <property type="project" value="InterPro"/>
</dbReference>
<comment type="subcellular location">
    <subcellularLocation>
        <location evidence="1">Membrane</location>
        <topology evidence="1">Single-pass membrane protein</topology>
    </subcellularLocation>
</comment>
<keyword evidence="8 11" id="KW-0408">Iron</keyword>
<keyword evidence="3 11" id="KW-0349">Heme</keyword>
<dbReference type="SUPFAM" id="SSF48264">
    <property type="entry name" value="Cytochrome P450"/>
    <property type="match status" value="1"/>
</dbReference>
<evidence type="ECO:0000256" key="6">
    <source>
        <dbReference type="ARBA" id="ARBA00022989"/>
    </source>
</evidence>